<dbReference type="Proteomes" id="UP000552757">
    <property type="component" value="Unassembled WGS sequence"/>
</dbReference>
<evidence type="ECO:0000256" key="4">
    <source>
        <dbReference type="ARBA" id="ARBA00023136"/>
    </source>
</evidence>
<keyword evidence="4 5" id="KW-0472">Membrane</keyword>
<keyword evidence="7" id="KW-1185">Reference proteome</keyword>
<evidence type="ECO:0000313" key="6">
    <source>
        <dbReference type="EMBL" id="MBB3982877.1"/>
    </source>
</evidence>
<dbReference type="Pfam" id="PF07264">
    <property type="entry name" value="EI24"/>
    <property type="match status" value="1"/>
</dbReference>
<comment type="subcellular location">
    <subcellularLocation>
        <location evidence="1">Membrane</location>
        <topology evidence="1">Multi-pass membrane protein</topology>
    </subcellularLocation>
</comment>
<feature type="transmembrane region" description="Helical" evidence="5">
    <location>
        <begin position="89"/>
        <end position="110"/>
    </location>
</feature>
<sequence length="256" mass="27169">MAVLGYRPLLYPRAPTGATAPVDGGRGRADSGMMVPLALFRAFPDIFLPAARAVLIRSLLLTIGLFALLGVGLWWAIRALVAWMGSGEQAGLAGAAAATLIALFAFWLLFRAVAMAILGFFADEIVVAVEQRSYPAAAVTARPVGAGQGMRFAVRSVLRMIGWNVLALPLYIALLVTGVGTAALFLALNAYLLGRDLADMVEPRHPDLPPIGGAARWLMGLAGTLLFLIPVANLFAPVWSAAMAVHMLQANRKRRP</sequence>
<dbReference type="AlphaFoldDB" id="A0A7W6GPT2"/>
<organism evidence="6 7">
    <name type="scientific">Sphingobium fontiphilum</name>
    <dbReference type="NCBI Taxonomy" id="944425"/>
    <lineage>
        <taxon>Bacteria</taxon>
        <taxon>Pseudomonadati</taxon>
        <taxon>Pseudomonadota</taxon>
        <taxon>Alphaproteobacteria</taxon>
        <taxon>Sphingomonadales</taxon>
        <taxon>Sphingomonadaceae</taxon>
        <taxon>Sphingobium</taxon>
    </lineage>
</organism>
<evidence type="ECO:0000256" key="3">
    <source>
        <dbReference type="ARBA" id="ARBA00022989"/>
    </source>
</evidence>
<reference evidence="6 7" key="1">
    <citation type="submission" date="2020-08" db="EMBL/GenBank/DDBJ databases">
        <title>Genomic Encyclopedia of Type Strains, Phase IV (KMG-IV): sequencing the most valuable type-strain genomes for metagenomic binning, comparative biology and taxonomic classification.</title>
        <authorList>
            <person name="Goeker M."/>
        </authorList>
    </citation>
    <scope>NUCLEOTIDE SEQUENCE [LARGE SCALE GENOMIC DNA]</scope>
    <source>
        <strain evidence="6 7">DSM 29348</strain>
    </source>
</reference>
<accession>A0A7W6GPT2</accession>
<gene>
    <name evidence="6" type="ORF">GGR44_002557</name>
</gene>
<feature type="transmembrane region" description="Helical" evidence="5">
    <location>
        <begin position="214"/>
        <end position="245"/>
    </location>
</feature>
<evidence type="ECO:0000256" key="1">
    <source>
        <dbReference type="ARBA" id="ARBA00004141"/>
    </source>
</evidence>
<comment type="caution">
    <text evidence="6">The sequence shown here is derived from an EMBL/GenBank/DDBJ whole genome shotgun (WGS) entry which is preliminary data.</text>
</comment>
<evidence type="ECO:0000256" key="2">
    <source>
        <dbReference type="ARBA" id="ARBA00022692"/>
    </source>
</evidence>
<name>A0A7W6GPT2_9SPHN</name>
<proteinExistence type="predicted"/>
<evidence type="ECO:0000313" key="7">
    <source>
        <dbReference type="Proteomes" id="UP000552757"/>
    </source>
</evidence>
<evidence type="ECO:0000256" key="5">
    <source>
        <dbReference type="SAM" id="Phobius"/>
    </source>
</evidence>
<feature type="transmembrane region" description="Helical" evidence="5">
    <location>
        <begin position="165"/>
        <end position="194"/>
    </location>
</feature>
<protein>
    <submittedName>
        <fullName evidence="6">Uncharacterized protein involved in cysteine biosynthesis</fullName>
    </submittedName>
</protein>
<keyword evidence="3 5" id="KW-1133">Transmembrane helix</keyword>
<dbReference type="EMBL" id="JACIEB010000006">
    <property type="protein sequence ID" value="MBB3982877.1"/>
    <property type="molecule type" value="Genomic_DNA"/>
</dbReference>
<feature type="transmembrane region" description="Helical" evidence="5">
    <location>
        <begin position="54"/>
        <end position="77"/>
    </location>
</feature>
<keyword evidence="2 5" id="KW-0812">Transmembrane</keyword>
<dbReference type="InterPro" id="IPR059112">
    <property type="entry name" value="CysZ/EI24"/>
</dbReference>